<keyword evidence="5 11" id="KW-0285">Flavoprotein</keyword>
<feature type="binding site" evidence="11">
    <location>
        <position position="64"/>
    </location>
    <ligand>
        <name>substrate</name>
    </ligand>
</feature>
<comment type="subcellular location">
    <subcellularLocation>
        <location evidence="11">Cell membrane</location>
        <topology evidence="11">Peripheral membrane protein</topology>
    </subcellularLocation>
    <subcellularLocation>
        <location evidence="2">Membrane</location>
    </subcellularLocation>
</comment>
<feature type="binding site" evidence="11">
    <location>
        <position position="84"/>
    </location>
    <ligand>
        <name>FMN</name>
        <dbReference type="ChEBI" id="CHEBI:58210"/>
    </ligand>
</feature>
<keyword evidence="6 11" id="KW-0288">FMN</keyword>
<comment type="catalytic activity">
    <reaction evidence="10 11">
        <text>(S)-dihydroorotate + a quinone = orotate + a quinol</text>
        <dbReference type="Rhea" id="RHEA:30187"/>
        <dbReference type="ChEBI" id="CHEBI:24646"/>
        <dbReference type="ChEBI" id="CHEBI:30839"/>
        <dbReference type="ChEBI" id="CHEBI:30864"/>
        <dbReference type="ChEBI" id="CHEBI:132124"/>
        <dbReference type="EC" id="1.3.5.2"/>
    </reaction>
</comment>
<evidence type="ECO:0000256" key="3">
    <source>
        <dbReference type="ARBA" id="ARBA00005161"/>
    </source>
</evidence>
<feature type="binding site" evidence="11">
    <location>
        <begin position="109"/>
        <end position="113"/>
    </location>
    <ligand>
        <name>substrate</name>
    </ligand>
</feature>
<dbReference type="PROSITE" id="PS00911">
    <property type="entry name" value="DHODEHASE_1"/>
    <property type="match status" value="1"/>
</dbReference>
<keyword evidence="9 11" id="KW-0472">Membrane</keyword>
<dbReference type="RefSeq" id="WP_275823560.1">
    <property type="nucleotide sequence ID" value="NZ_JARHUD010000007.1"/>
</dbReference>
<accession>A0ABT5YPA5</accession>
<feature type="binding site" evidence="11">
    <location>
        <position position="176"/>
    </location>
    <ligand>
        <name>substrate</name>
    </ligand>
</feature>
<dbReference type="InterPro" id="IPR050074">
    <property type="entry name" value="DHO_dehydrogenase"/>
</dbReference>
<protein>
    <recommendedName>
        <fullName evidence="11">Dihydroorotate dehydrogenase (quinone)</fullName>
        <ecNumber evidence="11">1.3.5.2</ecNumber>
    </recommendedName>
    <alternativeName>
        <fullName evidence="11">DHOdehase</fullName>
        <shortName evidence="11">DHOD</shortName>
        <shortName evidence="11">DHODase</shortName>
    </alternativeName>
    <alternativeName>
        <fullName evidence="11">Dihydroorotate oxidase</fullName>
    </alternativeName>
</protein>
<feature type="binding site" evidence="11">
    <location>
        <position position="171"/>
    </location>
    <ligand>
        <name>FMN</name>
        <dbReference type="ChEBI" id="CHEBI:58210"/>
    </ligand>
</feature>
<keyword evidence="7 11" id="KW-0665">Pyrimidine biosynthesis</keyword>
<comment type="caution">
    <text evidence="13">The sequence shown here is derived from an EMBL/GenBank/DDBJ whole genome shotgun (WGS) entry which is preliminary data.</text>
</comment>
<dbReference type="Gene3D" id="3.20.20.70">
    <property type="entry name" value="Aldolase class I"/>
    <property type="match status" value="1"/>
</dbReference>
<feature type="binding site" evidence="11">
    <location>
        <position position="261"/>
    </location>
    <ligand>
        <name>FMN</name>
        <dbReference type="ChEBI" id="CHEBI:58210"/>
    </ligand>
</feature>
<dbReference type="CDD" id="cd04738">
    <property type="entry name" value="DHOD_2_like"/>
    <property type="match status" value="1"/>
</dbReference>
<feature type="binding site" evidence="11">
    <location>
        <position position="171"/>
    </location>
    <ligand>
        <name>substrate</name>
    </ligand>
</feature>
<keyword evidence="14" id="KW-1185">Reference proteome</keyword>
<evidence type="ECO:0000256" key="7">
    <source>
        <dbReference type="ARBA" id="ARBA00022975"/>
    </source>
</evidence>
<evidence type="ECO:0000256" key="11">
    <source>
        <dbReference type="HAMAP-Rule" id="MF_00225"/>
    </source>
</evidence>
<evidence type="ECO:0000256" key="9">
    <source>
        <dbReference type="ARBA" id="ARBA00023136"/>
    </source>
</evidence>
<feature type="binding site" evidence="11">
    <location>
        <position position="238"/>
    </location>
    <ligand>
        <name>FMN</name>
        <dbReference type="ChEBI" id="CHEBI:58210"/>
    </ligand>
</feature>
<evidence type="ECO:0000256" key="1">
    <source>
        <dbReference type="ARBA" id="ARBA00003125"/>
    </source>
</evidence>
<feature type="active site" description="Nucleophile" evidence="11">
    <location>
        <position position="174"/>
    </location>
</feature>
<dbReference type="NCBIfam" id="TIGR01036">
    <property type="entry name" value="pyrD_sub2"/>
    <property type="match status" value="1"/>
</dbReference>
<dbReference type="PANTHER" id="PTHR48109">
    <property type="entry name" value="DIHYDROOROTATE DEHYDROGENASE (QUINONE), MITOCHONDRIAL-RELATED"/>
    <property type="match status" value="1"/>
</dbReference>
<comment type="pathway">
    <text evidence="3 11">Pyrimidine metabolism; UMP biosynthesis via de novo pathway; orotate from (S)-dihydroorotate (quinone route): step 1/1.</text>
</comment>
<dbReference type="InterPro" id="IPR013785">
    <property type="entry name" value="Aldolase_TIM"/>
</dbReference>
<comment type="similarity">
    <text evidence="4 11">Belongs to the dihydroorotate dehydrogenase family. Type 2 subfamily.</text>
</comment>
<feature type="binding site" evidence="11">
    <location>
        <begin position="311"/>
        <end position="312"/>
    </location>
    <ligand>
        <name>FMN</name>
        <dbReference type="ChEBI" id="CHEBI:58210"/>
    </ligand>
</feature>
<comment type="function">
    <text evidence="1 11">Catalyzes the conversion of dihydroorotate to orotate with quinone as electron acceptor.</text>
</comment>
<dbReference type="NCBIfam" id="NF003645">
    <property type="entry name" value="PRK05286.1-2"/>
    <property type="match status" value="1"/>
</dbReference>
<evidence type="ECO:0000313" key="13">
    <source>
        <dbReference type="EMBL" id="MDF2096801.1"/>
    </source>
</evidence>
<evidence type="ECO:0000256" key="8">
    <source>
        <dbReference type="ARBA" id="ARBA00023002"/>
    </source>
</evidence>
<dbReference type="SUPFAM" id="SSF51395">
    <property type="entry name" value="FMN-linked oxidoreductases"/>
    <property type="match status" value="1"/>
</dbReference>
<dbReference type="Proteomes" id="UP001215503">
    <property type="component" value="Unassembled WGS sequence"/>
</dbReference>
<dbReference type="InterPro" id="IPR005720">
    <property type="entry name" value="Dihydroorotate_DH_cat"/>
</dbReference>
<evidence type="ECO:0000256" key="10">
    <source>
        <dbReference type="ARBA" id="ARBA00048639"/>
    </source>
</evidence>
<dbReference type="InterPro" id="IPR001295">
    <property type="entry name" value="Dihydroorotate_DH_CS"/>
</dbReference>
<dbReference type="InterPro" id="IPR012135">
    <property type="entry name" value="Dihydroorotate_DH_1_2"/>
</dbReference>
<proteinExistence type="inferred from homology"/>
<dbReference type="EMBL" id="JARHUD010000007">
    <property type="protein sequence ID" value="MDF2096801.1"/>
    <property type="molecule type" value="Genomic_DNA"/>
</dbReference>
<dbReference type="PANTHER" id="PTHR48109:SF4">
    <property type="entry name" value="DIHYDROOROTATE DEHYDROGENASE (QUINONE), MITOCHONDRIAL"/>
    <property type="match status" value="1"/>
</dbReference>
<gene>
    <name evidence="11" type="primary">pyrD</name>
    <name evidence="13" type="ORF">P2G67_12525</name>
</gene>
<reference evidence="13 14" key="1">
    <citation type="submission" date="2023-03" db="EMBL/GenBank/DDBJ databases">
        <title>Fodinicurvata sp. CAU 1616 isolated from sea sendiment.</title>
        <authorList>
            <person name="Kim W."/>
        </authorList>
    </citation>
    <scope>NUCLEOTIDE SEQUENCE [LARGE SCALE GENOMIC DNA]</scope>
    <source>
        <strain evidence="13 14">CAU 1616</strain>
    </source>
</reference>
<dbReference type="PIRSF" id="PIRSF000164">
    <property type="entry name" value="DHO_oxidase"/>
    <property type="match status" value="1"/>
</dbReference>
<keyword evidence="8 11" id="KW-0560">Oxidoreductase</keyword>
<keyword evidence="11" id="KW-1003">Cell membrane</keyword>
<evidence type="ECO:0000259" key="12">
    <source>
        <dbReference type="Pfam" id="PF01180"/>
    </source>
</evidence>
<dbReference type="Pfam" id="PF01180">
    <property type="entry name" value="DHO_dh"/>
    <property type="match status" value="1"/>
</dbReference>
<feature type="binding site" evidence="11">
    <location>
        <begin position="239"/>
        <end position="240"/>
    </location>
    <ligand>
        <name>substrate</name>
    </ligand>
</feature>
<evidence type="ECO:0000256" key="2">
    <source>
        <dbReference type="ARBA" id="ARBA00004370"/>
    </source>
</evidence>
<dbReference type="InterPro" id="IPR005719">
    <property type="entry name" value="Dihydroorotate_DH_2"/>
</dbReference>
<comment type="subunit">
    <text evidence="11">Monomer.</text>
</comment>
<feature type="binding site" evidence="11">
    <location>
        <position position="290"/>
    </location>
    <ligand>
        <name>FMN</name>
        <dbReference type="ChEBI" id="CHEBI:58210"/>
    </ligand>
</feature>
<feature type="binding site" evidence="11">
    <location>
        <position position="140"/>
    </location>
    <ligand>
        <name>FMN</name>
        <dbReference type="ChEBI" id="CHEBI:58210"/>
    </ligand>
</feature>
<evidence type="ECO:0000256" key="4">
    <source>
        <dbReference type="ARBA" id="ARBA00005359"/>
    </source>
</evidence>
<feature type="binding site" evidence="11">
    <location>
        <position position="210"/>
    </location>
    <ligand>
        <name>FMN</name>
        <dbReference type="ChEBI" id="CHEBI:58210"/>
    </ligand>
</feature>
<comment type="cofactor">
    <cofactor evidence="11">
        <name>FMN</name>
        <dbReference type="ChEBI" id="CHEBI:58210"/>
    </cofactor>
    <text evidence="11">Binds 1 FMN per subunit.</text>
</comment>
<evidence type="ECO:0000256" key="6">
    <source>
        <dbReference type="ARBA" id="ARBA00022643"/>
    </source>
</evidence>
<name>A0ABT5YPA5_9PROT</name>
<organism evidence="13 14">
    <name type="scientific">Aquibaculum arenosum</name>
    <dbReference type="NCBI Taxonomy" id="3032591"/>
    <lineage>
        <taxon>Bacteria</taxon>
        <taxon>Pseudomonadati</taxon>
        <taxon>Pseudomonadota</taxon>
        <taxon>Alphaproteobacteria</taxon>
        <taxon>Rhodospirillales</taxon>
        <taxon>Rhodovibrionaceae</taxon>
        <taxon>Aquibaculum</taxon>
    </lineage>
</organism>
<feature type="domain" description="Dihydroorotate dehydrogenase catalytic" evidence="12">
    <location>
        <begin position="43"/>
        <end position="333"/>
    </location>
</feature>
<dbReference type="EC" id="1.3.5.2" evidence="11"/>
<evidence type="ECO:0000313" key="14">
    <source>
        <dbReference type="Proteomes" id="UP001215503"/>
    </source>
</evidence>
<sequence>MALTDQALALLHRLDPERAHRLTVQALALGLGPRQKQADDPILRTTLFGRELANPLGLAAGFDKHAEVMAPLLAAGFGFVEVGSITPEPQPGNPRPRVFRLPEDGAVINRYGFNSRGVERAARRLAGYRTAAGRGFVGVNLGKNKQTSDAAKDYARGAARLAMHADYLVINVSSPNTPGLRALQGRQELENLIARVRAALPDPAPPLLLKIAPDLTEADLEDIAAVALDAPLDGLIISNTTIARPASLRSAVKTEAGGLSGRPLFGMSTEVLRQVYRLTGGALPLIGVGGIGSGADAYAKLRAGASAVQLYTALVYEGPALIQRIKAELAECLRRDGLSDPADAVGRDAGR</sequence>
<dbReference type="NCBIfam" id="NF003652">
    <property type="entry name" value="PRK05286.2-5"/>
    <property type="match status" value="1"/>
</dbReference>
<dbReference type="HAMAP" id="MF_00225">
    <property type="entry name" value="DHO_dh_type2"/>
    <property type="match status" value="1"/>
</dbReference>
<dbReference type="PROSITE" id="PS00912">
    <property type="entry name" value="DHODEHASE_2"/>
    <property type="match status" value="1"/>
</dbReference>
<dbReference type="GO" id="GO:0106430">
    <property type="term" value="F:dihydroorotate dehydrogenase (quinone) activity"/>
    <property type="evidence" value="ECO:0007669"/>
    <property type="project" value="UniProtKB-EC"/>
</dbReference>
<feature type="binding site" evidence="11">
    <location>
        <begin position="60"/>
        <end position="64"/>
    </location>
    <ligand>
        <name>FMN</name>
        <dbReference type="ChEBI" id="CHEBI:58210"/>
    </ligand>
</feature>
<evidence type="ECO:0000256" key="5">
    <source>
        <dbReference type="ARBA" id="ARBA00022630"/>
    </source>
</evidence>